<dbReference type="Gene3D" id="3.90.1140.10">
    <property type="entry name" value="Cyclic phosphodiesterase"/>
    <property type="match status" value="1"/>
</dbReference>
<name>A0A1F7H186_9BACT</name>
<reference evidence="1 2" key="1">
    <citation type="journal article" date="2016" name="Nat. Commun.">
        <title>Thousands of microbial genomes shed light on interconnected biogeochemical processes in an aquifer system.</title>
        <authorList>
            <person name="Anantharaman K."/>
            <person name="Brown C.T."/>
            <person name="Hug L.A."/>
            <person name="Sharon I."/>
            <person name="Castelle C.J."/>
            <person name="Probst A.J."/>
            <person name="Thomas B.C."/>
            <person name="Singh A."/>
            <person name="Wilkins M.J."/>
            <person name="Karaoz U."/>
            <person name="Brodie E.L."/>
            <person name="Williams K.H."/>
            <person name="Hubbard S.S."/>
            <person name="Banfield J.F."/>
        </authorList>
    </citation>
    <scope>NUCLEOTIDE SEQUENCE [LARGE SCALE GENOMIC DNA]</scope>
</reference>
<evidence type="ECO:0008006" key="3">
    <source>
        <dbReference type="Google" id="ProtNLM"/>
    </source>
</evidence>
<dbReference type="SUPFAM" id="SSF55144">
    <property type="entry name" value="LigT-like"/>
    <property type="match status" value="1"/>
</dbReference>
<evidence type="ECO:0000313" key="2">
    <source>
        <dbReference type="Proteomes" id="UP000177913"/>
    </source>
</evidence>
<comment type="caution">
    <text evidence="1">The sequence shown here is derived from an EMBL/GenBank/DDBJ whole genome shotgun (WGS) entry which is preliminary data.</text>
</comment>
<accession>A0A1F7H186</accession>
<protein>
    <recommendedName>
        <fullName evidence="3">2'-5' RNA ligase</fullName>
    </recommendedName>
</protein>
<proteinExistence type="predicted"/>
<dbReference type="AlphaFoldDB" id="A0A1F7H186"/>
<gene>
    <name evidence="1" type="ORF">A3C25_02665</name>
</gene>
<organism evidence="1 2">
    <name type="scientific">Candidatus Roizmanbacteria bacterium RIFCSPHIGHO2_02_FULL_38_11</name>
    <dbReference type="NCBI Taxonomy" id="1802039"/>
    <lineage>
        <taxon>Bacteria</taxon>
        <taxon>Candidatus Roizmaniibacteriota</taxon>
    </lineage>
</organism>
<dbReference type="Pfam" id="PF13563">
    <property type="entry name" value="2_5_RNA_ligase2"/>
    <property type="match status" value="1"/>
</dbReference>
<dbReference type="EMBL" id="MFZO01000021">
    <property type="protein sequence ID" value="OGK24951.1"/>
    <property type="molecule type" value="Genomic_DNA"/>
</dbReference>
<sequence>MKNQLFRINIALKPPQNVKNYIVSLSSKLSSMGKAYFILDGKKYSPHITMFAPVISTDLTDKIKESLKKITSNIAPIHCKFVRMESHQGYIGAKIALTSQMLLLKNNIVASVNPFIIMEPPLPYKDAQDYQMKFSNQSLESIRRYGSVAMRNYTPHITISRLEDEKEAKKIAQKIIFKIDNFIVSSVGLYQMETSGTCVKLIKEFFLG</sequence>
<dbReference type="InterPro" id="IPR009097">
    <property type="entry name" value="Cyclic_Pdiesterase"/>
</dbReference>
<dbReference type="Proteomes" id="UP000177913">
    <property type="component" value="Unassembled WGS sequence"/>
</dbReference>
<evidence type="ECO:0000313" key="1">
    <source>
        <dbReference type="EMBL" id="OGK24951.1"/>
    </source>
</evidence>